<accession>A0A1E5IX31</accession>
<dbReference type="InterPro" id="IPR036622">
    <property type="entry name" value="LigA_sf"/>
</dbReference>
<reference evidence="2 3" key="1">
    <citation type="submission" date="2016-07" db="EMBL/GenBank/DDBJ databases">
        <title>Whole-genome of two Shewanella species isolated from a digestive organ of sea cucumber Apostichopus japonicus Selenka 1867.</title>
        <authorList>
            <person name="Hong H.-H."/>
            <person name="Choi H."/>
            <person name="Cheon S."/>
            <person name="Oh J.-S."/>
            <person name="Lee H.-G."/>
            <person name="Park C."/>
        </authorList>
    </citation>
    <scope>NUCLEOTIDE SEQUENCE [LARGE SCALE GENOMIC DNA]</scope>
    <source>
        <strain evidence="2 3">CSB03KR</strain>
    </source>
</reference>
<dbReference type="Gene3D" id="1.10.700.10">
    <property type="entry name" value="Dioxygenase LigAB, LigA subunit"/>
    <property type="match status" value="1"/>
</dbReference>
<dbReference type="Proteomes" id="UP000095230">
    <property type="component" value="Unassembled WGS sequence"/>
</dbReference>
<organism evidence="2 3">
    <name type="scientific">Shewanella colwelliana</name>
    <name type="common">Alteromonas colwelliana</name>
    <dbReference type="NCBI Taxonomy" id="23"/>
    <lineage>
        <taxon>Bacteria</taxon>
        <taxon>Pseudomonadati</taxon>
        <taxon>Pseudomonadota</taxon>
        <taxon>Gammaproteobacteria</taxon>
        <taxon>Alteromonadales</taxon>
        <taxon>Shewanellaceae</taxon>
        <taxon>Shewanella</taxon>
    </lineage>
</organism>
<dbReference type="OrthoDB" id="6197820at2"/>
<reference evidence="1 4" key="2">
    <citation type="submission" date="2021-05" db="EMBL/GenBank/DDBJ databases">
        <title>Molecular characterization for Shewanella algae harboring chromosomal blaOXA-55-like strains isolated from clinical and environment sample.</title>
        <authorList>
            <person name="Ohama Y."/>
            <person name="Aoki K."/>
            <person name="Harada S."/>
            <person name="Moriya K."/>
            <person name="Ishii Y."/>
            <person name="Tateda K."/>
        </authorList>
    </citation>
    <scope>NUCLEOTIDE SEQUENCE [LARGE SCALE GENOMIC DNA]</scope>
    <source>
        <strain evidence="1 4">MBTL60-118</strain>
    </source>
</reference>
<proteinExistence type="predicted"/>
<dbReference type="Proteomes" id="UP000773469">
    <property type="component" value="Unassembled WGS sequence"/>
</dbReference>
<dbReference type="EMBL" id="BPEU01000005">
    <property type="protein sequence ID" value="GIU37588.1"/>
    <property type="molecule type" value="Genomic_DNA"/>
</dbReference>
<dbReference type="EMBL" id="MCBT01000011">
    <property type="protein sequence ID" value="OEG75142.1"/>
    <property type="molecule type" value="Genomic_DNA"/>
</dbReference>
<dbReference type="STRING" id="23.BEL05_02470"/>
<evidence type="ECO:0000313" key="4">
    <source>
        <dbReference type="Proteomes" id="UP000773469"/>
    </source>
</evidence>
<sequence length="73" mass="7945">MSKLSDFFEKLGSDAALMEAYQKDPEGVMKANGLSDEEIQAVLTGDKTKLKQLSGDSVDAKSYMIITNPNDSK</sequence>
<evidence type="ECO:0000313" key="1">
    <source>
        <dbReference type="EMBL" id="GIU37588.1"/>
    </source>
</evidence>
<evidence type="ECO:0000313" key="2">
    <source>
        <dbReference type="EMBL" id="OEG75142.1"/>
    </source>
</evidence>
<comment type="caution">
    <text evidence="2">The sequence shown here is derived from an EMBL/GenBank/DDBJ whole genome shotgun (WGS) entry which is preliminary data.</text>
</comment>
<keyword evidence="4" id="KW-1185">Reference proteome</keyword>
<name>A0A1E5IX31_SHECO</name>
<gene>
    <name evidence="2" type="ORF">BEL05_02470</name>
    <name evidence="1" type="ORF">TUM3794_08590</name>
</gene>
<evidence type="ECO:0008006" key="5">
    <source>
        <dbReference type="Google" id="ProtNLM"/>
    </source>
</evidence>
<evidence type="ECO:0000313" key="3">
    <source>
        <dbReference type="Proteomes" id="UP000095230"/>
    </source>
</evidence>
<protein>
    <recommendedName>
        <fullName evidence="5">Extradiol ring-cleavage dioxygenase LigAB LigA subunit domain-containing protein</fullName>
    </recommendedName>
</protein>
<dbReference type="AlphaFoldDB" id="A0A1E5IX31"/>
<dbReference type="RefSeq" id="WP_028765344.1">
    <property type="nucleotide sequence ID" value="NZ_BPEU01000005.1"/>
</dbReference>